<name>A0A3D8J123_9HELI</name>
<feature type="coiled-coil region" evidence="1">
    <location>
        <begin position="138"/>
        <end position="175"/>
    </location>
</feature>
<comment type="caution">
    <text evidence="4">The sequence shown here is derived from an EMBL/GenBank/DDBJ whole genome shotgun (WGS) entry which is preliminary data.</text>
</comment>
<keyword evidence="3" id="KW-0472">Membrane</keyword>
<keyword evidence="1" id="KW-0175">Coiled coil</keyword>
<dbReference type="AlphaFoldDB" id="A0A3D8J123"/>
<feature type="compositionally biased region" description="Polar residues" evidence="2">
    <location>
        <begin position="74"/>
        <end position="83"/>
    </location>
</feature>
<keyword evidence="3" id="KW-1133">Transmembrane helix</keyword>
<accession>A0A3D8J123</accession>
<reference evidence="4 5" key="1">
    <citation type="submission" date="2018-04" db="EMBL/GenBank/DDBJ databases">
        <title>Novel Campyloabacter and Helicobacter Species and Strains.</title>
        <authorList>
            <person name="Mannion A.J."/>
            <person name="Shen Z."/>
            <person name="Fox J.G."/>
        </authorList>
    </citation>
    <scope>NUCLEOTIDE SEQUENCE [LARGE SCALE GENOMIC DNA]</scope>
    <source>
        <strain evidence="4 5">MIT 97-5075</strain>
    </source>
</reference>
<dbReference type="SUPFAM" id="SSF74653">
    <property type="entry name" value="TolA/TonB C-terminal domain"/>
    <property type="match status" value="1"/>
</dbReference>
<keyword evidence="5" id="KW-1185">Reference proteome</keyword>
<evidence type="ECO:0000313" key="4">
    <source>
        <dbReference type="EMBL" id="RDU71073.1"/>
    </source>
</evidence>
<gene>
    <name evidence="4" type="ORF">CQA66_07195</name>
</gene>
<evidence type="ECO:0008006" key="6">
    <source>
        <dbReference type="Google" id="ProtNLM"/>
    </source>
</evidence>
<dbReference type="Pfam" id="PF13103">
    <property type="entry name" value="TonB_2"/>
    <property type="match status" value="1"/>
</dbReference>
<dbReference type="RefSeq" id="WP_104763600.1">
    <property type="nucleotide sequence ID" value="NZ_FZPM01000026.1"/>
</dbReference>
<feature type="transmembrane region" description="Helical" evidence="3">
    <location>
        <begin position="14"/>
        <end position="40"/>
    </location>
</feature>
<evidence type="ECO:0000256" key="2">
    <source>
        <dbReference type="SAM" id="MobiDB-lite"/>
    </source>
</evidence>
<evidence type="ECO:0000256" key="3">
    <source>
        <dbReference type="SAM" id="Phobius"/>
    </source>
</evidence>
<dbReference type="OrthoDB" id="5372757at2"/>
<evidence type="ECO:0000256" key="1">
    <source>
        <dbReference type="SAM" id="Coils"/>
    </source>
</evidence>
<keyword evidence="3" id="KW-0812">Transmembrane</keyword>
<dbReference type="EMBL" id="NXLW01000014">
    <property type="protein sequence ID" value="RDU71073.1"/>
    <property type="molecule type" value="Genomic_DNA"/>
</dbReference>
<protein>
    <recommendedName>
        <fullName evidence="6">TonB C-terminal domain-containing protein</fullName>
    </recommendedName>
</protein>
<feature type="region of interest" description="Disordered" evidence="2">
    <location>
        <begin position="72"/>
        <end position="114"/>
    </location>
</feature>
<evidence type="ECO:0000313" key="5">
    <source>
        <dbReference type="Proteomes" id="UP000256424"/>
    </source>
</evidence>
<proteinExistence type="predicted"/>
<dbReference type="Proteomes" id="UP000256424">
    <property type="component" value="Unassembled WGS sequence"/>
</dbReference>
<organism evidence="4 5">
    <name type="scientific">Helicobacter aurati</name>
    <dbReference type="NCBI Taxonomy" id="137778"/>
    <lineage>
        <taxon>Bacteria</taxon>
        <taxon>Pseudomonadati</taxon>
        <taxon>Campylobacterota</taxon>
        <taxon>Epsilonproteobacteria</taxon>
        <taxon>Campylobacterales</taxon>
        <taxon>Helicobacteraceae</taxon>
        <taxon>Helicobacter</taxon>
    </lineage>
</organism>
<sequence length="306" mass="34846">MQTDVVYPQSNPSLWVFSGIIACILYVLMFALLMSVLFVTRKNIPINTHRAESEFIFTDNDNIELAEVLPQDESLPQDTQTTIEESKPANDSVAIESNPVPINPQPKSSQEVPRKVAQPNLADIFSFIPSETIQDKKIIEQQQQKKAQEEELARIAKEQHEKAQLLAQNAALIQQSTRALQQATRTLQDNVKQAMQVKIAIEKPTFAGSSDDKEKYNKWYDAIQEILMTEWQKNKFYYQTPTGATVRIVVSASGRLSYLYMINQSPFNEYNAAVVAFLRNMETRLFPPPPKEAVEFTININSVLRY</sequence>